<protein>
    <submittedName>
        <fullName evidence="4">LytTR family DNA-binding domain-containing protein</fullName>
    </submittedName>
</protein>
<dbReference type="PANTHER" id="PTHR37299:SF1">
    <property type="entry name" value="STAGE 0 SPORULATION PROTEIN A HOMOLOG"/>
    <property type="match status" value="1"/>
</dbReference>
<dbReference type="Pfam" id="PF04397">
    <property type="entry name" value="LytTR"/>
    <property type="match status" value="1"/>
</dbReference>
<organism evidence="4 5">
    <name type="scientific">Mucilaginibacter dorajii</name>
    <dbReference type="NCBI Taxonomy" id="692994"/>
    <lineage>
        <taxon>Bacteria</taxon>
        <taxon>Pseudomonadati</taxon>
        <taxon>Bacteroidota</taxon>
        <taxon>Sphingobacteriia</taxon>
        <taxon>Sphingobacteriales</taxon>
        <taxon>Sphingobacteriaceae</taxon>
        <taxon>Mucilaginibacter</taxon>
    </lineage>
</organism>
<dbReference type="InterPro" id="IPR046947">
    <property type="entry name" value="LytR-like"/>
</dbReference>
<comment type="caution">
    <text evidence="4">The sequence shown here is derived from an EMBL/GenBank/DDBJ whole genome shotgun (WGS) entry which is preliminary data.</text>
</comment>
<gene>
    <name evidence="4" type="ORF">GCM10022210_23810</name>
</gene>
<keyword evidence="4" id="KW-0238">DNA-binding</keyword>
<evidence type="ECO:0000313" key="5">
    <source>
        <dbReference type="Proteomes" id="UP001500742"/>
    </source>
</evidence>
<dbReference type="Gene3D" id="2.40.50.1020">
    <property type="entry name" value="LytTr DNA-binding domain"/>
    <property type="match status" value="1"/>
</dbReference>
<accession>A0ABP7PXA3</accession>
<evidence type="ECO:0000313" key="4">
    <source>
        <dbReference type="EMBL" id="GAA3972957.1"/>
    </source>
</evidence>
<feature type="domain" description="HTH LytTR-type" evidence="3">
    <location>
        <begin position="146"/>
        <end position="249"/>
    </location>
</feature>
<dbReference type="EMBL" id="BAAAZC010000017">
    <property type="protein sequence ID" value="GAA3972957.1"/>
    <property type="molecule type" value="Genomic_DNA"/>
</dbReference>
<evidence type="ECO:0000256" key="1">
    <source>
        <dbReference type="PROSITE-ProRule" id="PRU00169"/>
    </source>
</evidence>
<reference evidence="5" key="1">
    <citation type="journal article" date="2019" name="Int. J. Syst. Evol. Microbiol.">
        <title>The Global Catalogue of Microorganisms (GCM) 10K type strain sequencing project: providing services to taxonomists for standard genome sequencing and annotation.</title>
        <authorList>
            <consortium name="The Broad Institute Genomics Platform"/>
            <consortium name="The Broad Institute Genome Sequencing Center for Infectious Disease"/>
            <person name="Wu L."/>
            <person name="Ma J."/>
        </authorList>
    </citation>
    <scope>NUCLEOTIDE SEQUENCE [LARGE SCALE GENOMIC DNA]</scope>
    <source>
        <strain evidence="5">JCM 16601</strain>
    </source>
</reference>
<dbReference type="Pfam" id="PF00072">
    <property type="entry name" value="Response_reg"/>
    <property type="match status" value="1"/>
</dbReference>
<evidence type="ECO:0000259" key="2">
    <source>
        <dbReference type="PROSITE" id="PS50110"/>
    </source>
</evidence>
<dbReference type="GO" id="GO:0003677">
    <property type="term" value="F:DNA binding"/>
    <property type="evidence" value="ECO:0007669"/>
    <property type="project" value="UniProtKB-KW"/>
</dbReference>
<dbReference type="InterPro" id="IPR011006">
    <property type="entry name" value="CheY-like_superfamily"/>
</dbReference>
<evidence type="ECO:0000259" key="3">
    <source>
        <dbReference type="PROSITE" id="PS50930"/>
    </source>
</evidence>
<dbReference type="SUPFAM" id="SSF52172">
    <property type="entry name" value="CheY-like"/>
    <property type="match status" value="1"/>
</dbReference>
<dbReference type="PANTHER" id="PTHR37299">
    <property type="entry name" value="TRANSCRIPTIONAL REGULATOR-RELATED"/>
    <property type="match status" value="1"/>
</dbReference>
<feature type="modified residue" description="4-aspartylphosphate" evidence="1">
    <location>
        <position position="56"/>
    </location>
</feature>
<dbReference type="SMART" id="SM00448">
    <property type="entry name" value="REC"/>
    <property type="match status" value="1"/>
</dbReference>
<feature type="domain" description="Response regulatory" evidence="2">
    <location>
        <begin position="3"/>
        <end position="117"/>
    </location>
</feature>
<proteinExistence type="predicted"/>
<dbReference type="PROSITE" id="PS50930">
    <property type="entry name" value="HTH_LYTTR"/>
    <property type="match status" value="1"/>
</dbReference>
<dbReference type="RefSeq" id="WP_259097663.1">
    <property type="nucleotide sequence ID" value="NZ_BAAAZC010000017.1"/>
</dbReference>
<dbReference type="InterPro" id="IPR001789">
    <property type="entry name" value="Sig_transdc_resp-reg_receiver"/>
</dbReference>
<dbReference type="Gene3D" id="3.40.50.2300">
    <property type="match status" value="1"/>
</dbReference>
<dbReference type="InterPro" id="IPR007492">
    <property type="entry name" value="LytTR_DNA-bd_dom"/>
</dbReference>
<dbReference type="SMART" id="SM00850">
    <property type="entry name" value="LytTR"/>
    <property type="match status" value="1"/>
</dbReference>
<dbReference type="Proteomes" id="UP001500742">
    <property type="component" value="Unassembled WGS sequence"/>
</dbReference>
<sequence length="251" mass="28995">MISAVIIDDEPHCIDRLSYLADHYCAGELFIAGTADRVDSGFELIKELKPQLVFLDIQIHQQTGFDLLKKYITIPFQVVFTTAFEQYAIQAFKFSAVDYLLKPIDPDELQLTVKKLREKIEREHHLDSIALLFQNIQQMGQHDPKITVPTMTGLEFIKVQDIIRCQSDVNYTTIFMKDKKSLMVAKTLKEFEGLLSPYNFFRIHNSHLVNLAYIKSYYKGKGGYVQLEDKTELEVSSRRKDDFLAMLSALK</sequence>
<dbReference type="PROSITE" id="PS50110">
    <property type="entry name" value="RESPONSE_REGULATORY"/>
    <property type="match status" value="1"/>
</dbReference>
<keyword evidence="1" id="KW-0597">Phosphoprotein</keyword>
<name>A0ABP7PXA3_9SPHI</name>
<keyword evidence="5" id="KW-1185">Reference proteome</keyword>